<dbReference type="EMBL" id="JAPTMY010000041">
    <property type="protein sequence ID" value="MCZ0859177.1"/>
    <property type="molecule type" value="Genomic_DNA"/>
</dbReference>
<dbReference type="InterPro" id="IPR019546">
    <property type="entry name" value="TAT_signal_bac_arc"/>
</dbReference>
<evidence type="ECO:0000313" key="6">
    <source>
        <dbReference type="Proteomes" id="UP001072034"/>
    </source>
</evidence>
<comment type="caution">
    <text evidence="5">The sequence shown here is derived from an EMBL/GenBank/DDBJ whole genome shotgun (WGS) entry which is preliminary data.</text>
</comment>
<evidence type="ECO:0000256" key="3">
    <source>
        <dbReference type="ARBA" id="ARBA00022448"/>
    </source>
</evidence>
<dbReference type="Gene3D" id="3.40.190.10">
    <property type="entry name" value="Periplasmic binding protein-like II"/>
    <property type="match status" value="1"/>
</dbReference>
<evidence type="ECO:0000256" key="1">
    <source>
        <dbReference type="ARBA" id="ARBA00004196"/>
    </source>
</evidence>
<dbReference type="PROSITE" id="PS51318">
    <property type="entry name" value="TAT"/>
    <property type="match status" value="1"/>
</dbReference>
<dbReference type="NCBIfam" id="TIGR01409">
    <property type="entry name" value="TAT_signal_seq"/>
    <property type="match status" value="1"/>
</dbReference>
<dbReference type="InterPro" id="IPR050490">
    <property type="entry name" value="Bact_solute-bd_prot1"/>
</dbReference>
<organism evidence="5 6">
    <name type="scientific">Actinomyces israelii</name>
    <dbReference type="NCBI Taxonomy" id="1659"/>
    <lineage>
        <taxon>Bacteria</taxon>
        <taxon>Bacillati</taxon>
        <taxon>Actinomycetota</taxon>
        <taxon>Actinomycetes</taxon>
        <taxon>Actinomycetales</taxon>
        <taxon>Actinomycetaceae</taxon>
        <taxon>Actinomyces</taxon>
    </lineage>
</organism>
<proteinExistence type="inferred from homology"/>
<evidence type="ECO:0000256" key="2">
    <source>
        <dbReference type="ARBA" id="ARBA00008520"/>
    </source>
</evidence>
<keyword evidence="4" id="KW-0732">Signal</keyword>
<reference evidence="5" key="1">
    <citation type="submission" date="2022-10" db="EMBL/GenBank/DDBJ databases">
        <title>Genome sequence of Actinomyces israelii ATCC 10048.</title>
        <authorList>
            <person name="Watt R.M."/>
            <person name="Tong W.M."/>
        </authorList>
    </citation>
    <scope>NUCLEOTIDE SEQUENCE</scope>
    <source>
        <strain evidence="5">ATCC 10048</strain>
    </source>
</reference>
<dbReference type="Proteomes" id="UP001072034">
    <property type="component" value="Unassembled WGS sequence"/>
</dbReference>
<protein>
    <submittedName>
        <fullName evidence="5">Sugar ABC transporter substrate-binding protein</fullName>
    </submittedName>
</protein>
<dbReference type="SUPFAM" id="SSF53850">
    <property type="entry name" value="Periplasmic binding protein-like II"/>
    <property type="match status" value="1"/>
</dbReference>
<dbReference type="RefSeq" id="WP_268918447.1">
    <property type="nucleotide sequence ID" value="NZ_CP124548.1"/>
</dbReference>
<dbReference type="InterPro" id="IPR006311">
    <property type="entry name" value="TAT_signal"/>
</dbReference>
<dbReference type="PANTHER" id="PTHR43649:SF31">
    <property type="entry name" value="SN-GLYCEROL-3-PHOSPHATE-BINDING PERIPLASMIC PROTEIN UGPB"/>
    <property type="match status" value="1"/>
</dbReference>
<dbReference type="PANTHER" id="PTHR43649">
    <property type="entry name" value="ARABINOSE-BINDING PROTEIN-RELATED"/>
    <property type="match status" value="1"/>
</dbReference>
<sequence length="478" mass="51728">MTATNLTQNLTQNLTKNFAPARPSLSRRGFLGGLASGAAALALAACSGGSRKSGSSGAVEYWLWDASQLPAYEACAAAFEEATGIHVNITQIAWDDYWTKLTAGFIAGTGPDVFTDHISKFAQFVDLDVLLPLDEQAAWSGVDESAFQEGLIDLWKGEDGRQYGCPKDWDTEAVFYNKDMLADAGLSEKDLAAWTWNPDDGGTFERILARLTVDKNGVRGDEDGFDKSRIAVYGLSIKDAGSADGQTQWSPFTGSVGDWYYTNKETWGDRYRYDDPVFQKTMDWYFGLVDKGYMPPRGAFSTTSGTDVQLGSGSIAMCINGSWMFNTYANLEVNVGIAANPVGPNGKSVSLFNGLGDSIAKQSGNIENASKWVAFLGTAEAQDIVASYGVVFPAIASSTRKAVEVFERTGLPTAPFTDHVDRGTTFYFPLTYFGADVAAIMKPATDALWAERKPASTLTRANEQINLLFETSTTHDKG</sequence>
<evidence type="ECO:0000313" key="5">
    <source>
        <dbReference type="EMBL" id="MCZ0859177.1"/>
    </source>
</evidence>
<evidence type="ECO:0000256" key="4">
    <source>
        <dbReference type="ARBA" id="ARBA00022729"/>
    </source>
</evidence>
<comment type="similarity">
    <text evidence="2">Belongs to the bacterial solute-binding protein 1 family.</text>
</comment>
<keyword evidence="6" id="KW-1185">Reference proteome</keyword>
<comment type="subcellular location">
    <subcellularLocation>
        <location evidence="1">Cell envelope</location>
    </subcellularLocation>
</comment>
<dbReference type="CDD" id="cd13585">
    <property type="entry name" value="PBP2_TMBP_like"/>
    <property type="match status" value="1"/>
</dbReference>
<keyword evidence="3" id="KW-0813">Transport</keyword>
<gene>
    <name evidence="5" type="ORF">OHJ16_14125</name>
</gene>
<dbReference type="Pfam" id="PF13416">
    <property type="entry name" value="SBP_bac_8"/>
    <property type="match status" value="1"/>
</dbReference>
<dbReference type="InterPro" id="IPR006059">
    <property type="entry name" value="SBP"/>
</dbReference>
<accession>A0ABT4IBQ7</accession>
<name>A0ABT4IBQ7_9ACTO</name>